<reference evidence="1" key="1">
    <citation type="submission" date="2025-08" db="UniProtKB">
        <authorList>
            <consortium name="Ensembl"/>
        </authorList>
    </citation>
    <scope>IDENTIFICATION</scope>
</reference>
<evidence type="ECO:0000313" key="2">
    <source>
        <dbReference type="Proteomes" id="UP000261660"/>
    </source>
</evidence>
<dbReference type="STRING" id="56723.ENSLBEP00000033252"/>
<dbReference type="Proteomes" id="UP000261660">
    <property type="component" value="Unplaced"/>
</dbReference>
<dbReference type="PANTHER" id="PTHR45971:SF3">
    <property type="entry name" value="RUN DOMAIN BECLIN-1-INTERACTING AND CYSTEINE-RICH DOMAIN-CONTAINING PROTEIN"/>
    <property type="match status" value="1"/>
</dbReference>
<dbReference type="SUPFAM" id="SSF140741">
    <property type="entry name" value="RUN domain-like"/>
    <property type="match status" value="1"/>
</dbReference>
<protein>
    <recommendedName>
        <fullName evidence="3">RUN domain-containing protein</fullName>
    </recommendedName>
</protein>
<organism evidence="1 2">
    <name type="scientific">Labrus bergylta</name>
    <name type="common">ballan wrasse</name>
    <dbReference type="NCBI Taxonomy" id="56723"/>
    <lineage>
        <taxon>Eukaryota</taxon>
        <taxon>Metazoa</taxon>
        <taxon>Chordata</taxon>
        <taxon>Craniata</taxon>
        <taxon>Vertebrata</taxon>
        <taxon>Euteleostomi</taxon>
        <taxon>Actinopterygii</taxon>
        <taxon>Neopterygii</taxon>
        <taxon>Teleostei</taxon>
        <taxon>Neoteleostei</taxon>
        <taxon>Acanthomorphata</taxon>
        <taxon>Eupercaria</taxon>
        <taxon>Labriformes</taxon>
        <taxon>Labridae</taxon>
        <taxon>Labrus</taxon>
    </lineage>
</organism>
<keyword evidence="2" id="KW-1185">Reference proteome</keyword>
<dbReference type="InterPro" id="IPR037213">
    <property type="entry name" value="Run_dom_sf"/>
</dbReference>
<reference evidence="1" key="2">
    <citation type="submission" date="2025-09" db="UniProtKB">
        <authorList>
            <consortium name="Ensembl"/>
        </authorList>
    </citation>
    <scope>IDENTIFICATION</scope>
</reference>
<dbReference type="InParanoid" id="A0A3Q3GIC1"/>
<dbReference type="Ensembl" id="ENSLBET00000034717.1">
    <property type="protein sequence ID" value="ENSLBEP00000033252.1"/>
    <property type="gene ID" value="ENSLBEG00000025051.1"/>
</dbReference>
<dbReference type="GO" id="GO:1901981">
    <property type="term" value="F:phosphatidylinositol phosphate binding"/>
    <property type="evidence" value="ECO:0007669"/>
    <property type="project" value="TreeGrafter"/>
</dbReference>
<dbReference type="GO" id="GO:1901097">
    <property type="term" value="P:negative regulation of autophagosome maturation"/>
    <property type="evidence" value="ECO:0007669"/>
    <property type="project" value="TreeGrafter"/>
</dbReference>
<proteinExistence type="predicted"/>
<dbReference type="GO" id="GO:0005769">
    <property type="term" value="C:early endosome"/>
    <property type="evidence" value="ECO:0007669"/>
    <property type="project" value="TreeGrafter"/>
</dbReference>
<evidence type="ECO:0000313" key="1">
    <source>
        <dbReference type="Ensembl" id="ENSLBEP00000033252.1"/>
    </source>
</evidence>
<sequence length="136" mass="15919">MEVSAEGEAEERRREQWKLLSSLKTTVEGLVSTNNPNVWSRYGGLERLHKDMNNVLSHGLKNEQVYYKQRDYWPFVWCVRYISPHLASHVEQVCFRSLKSKEKDPMKLAVQFTVRTDIFQMSDVSFSGQGKKCVFL</sequence>
<dbReference type="InterPro" id="IPR052428">
    <property type="entry name" value="Autophagy_HostDef_Reg"/>
</dbReference>
<dbReference type="GO" id="GO:0005770">
    <property type="term" value="C:late endosome"/>
    <property type="evidence" value="ECO:0007669"/>
    <property type="project" value="TreeGrafter"/>
</dbReference>
<name>A0A3Q3GIC1_9LABR</name>
<evidence type="ECO:0008006" key="3">
    <source>
        <dbReference type="Google" id="ProtNLM"/>
    </source>
</evidence>
<accession>A0A3Q3GIC1</accession>
<dbReference type="Gene3D" id="1.20.58.900">
    <property type="match status" value="1"/>
</dbReference>
<dbReference type="GO" id="GO:0045806">
    <property type="term" value="P:negative regulation of endocytosis"/>
    <property type="evidence" value="ECO:0007669"/>
    <property type="project" value="TreeGrafter"/>
</dbReference>
<dbReference type="AlphaFoldDB" id="A0A3Q3GIC1"/>
<dbReference type="GeneTree" id="ENSGT00940000179142"/>
<dbReference type="PANTHER" id="PTHR45971">
    <property type="entry name" value="PHOX (PX) DOMAIN-CONTAINING PROTEIN"/>
    <property type="match status" value="1"/>
</dbReference>